<evidence type="ECO:0000256" key="5">
    <source>
        <dbReference type="ARBA" id="ARBA00023186"/>
    </source>
</evidence>
<protein>
    <submittedName>
        <fullName evidence="7">Molecular chaperone DnaK</fullName>
    </submittedName>
</protein>
<dbReference type="PRINTS" id="PR00301">
    <property type="entry name" value="HEATSHOCK70"/>
</dbReference>
<accession>A0A2N6LBB6</accession>
<comment type="caution">
    <text evidence="7">The sequence shown here is derived from an EMBL/GenBank/DDBJ whole genome shotgun (WGS) entry which is preliminary data.</text>
</comment>
<dbReference type="SUPFAM" id="SSF53067">
    <property type="entry name" value="Actin-like ATPase domain"/>
    <property type="match status" value="2"/>
</dbReference>
<dbReference type="InterPro" id="IPR013126">
    <property type="entry name" value="Hsp_70_fam"/>
</dbReference>
<dbReference type="Gene3D" id="3.90.640.10">
    <property type="entry name" value="Actin, Chain A, domain 4"/>
    <property type="match status" value="1"/>
</dbReference>
<evidence type="ECO:0000256" key="2">
    <source>
        <dbReference type="ARBA" id="ARBA00022741"/>
    </source>
</evidence>
<evidence type="ECO:0000256" key="3">
    <source>
        <dbReference type="ARBA" id="ARBA00022840"/>
    </source>
</evidence>
<dbReference type="EMBL" id="NMQE01000560">
    <property type="protein sequence ID" value="PMB19898.1"/>
    <property type="molecule type" value="Genomic_DNA"/>
</dbReference>
<evidence type="ECO:0000256" key="1">
    <source>
        <dbReference type="ARBA" id="ARBA00007381"/>
    </source>
</evidence>
<dbReference type="GO" id="GO:0140662">
    <property type="term" value="F:ATP-dependent protein folding chaperone"/>
    <property type="evidence" value="ECO:0007669"/>
    <property type="project" value="InterPro"/>
</dbReference>
<evidence type="ECO:0000256" key="4">
    <source>
        <dbReference type="ARBA" id="ARBA00023016"/>
    </source>
</evidence>
<dbReference type="InterPro" id="IPR018181">
    <property type="entry name" value="Heat_shock_70_CS"/>
</dbReference>
<organism evidence="7 8">
    <name type="scientific">Fischerella thermalis CCMEE 5318</name>
    <dbReference type="NCBI Taxonomy" id="2019666"/>
    <lineage>
        <taxon>Bacteria</taxon>
        <taxon>Bacillati</taxon>
        <taxon>Cyanobacteriota</taxon>
        <taxon>Cyanophyceae</taxon>
        <taxon>Nostocales</taxon>
        <taxon>Hapalosiphonaceae</taxon>
        <taxon>Fischerella</taxon>
    </lineage>
</organism>
<dbReference type="InterPro" id="IPR043129">
    <property type="entry name" value="ATPase_NBD"/>
</dbReference>
<keyword evidence="2 6" id="KW-0547">Nucleotide-binding</keyword>
<dbReference type="PROSITE" id="PS00329">
    <property type="entry name" value="HSP70_2"/>
    <property type="match status" value="1"/>
</dbReference>
<comment type="similarity">
    <text evidence="1 6">Belongs to the heat shock protein 70 family.</text>
</comment>
<keyword evidence="4" id="KW-0346">Stress response</keyword>
<evidence type="ECO:0000313" key="8">
    <source>
        <dbReference type="Proteomes" id="UP000235081"/>
    </source>
</evidence>
<reference evidence="7 8" key="1">
    <citation type="submission" date="2017-07" db="EMBL/GenBank/DDBJ databases">
        <title>Genomes of Fischerella (Mastigocladus) sp. strains.</title>
        <authorList>
            <person name="Miller S.R."/>
        </authorList>
    </citation>
    <scope>NUCLEOTIDE SEQUENCE [LARGE SCALE GENOMIC DNA]</scope>
    <source>
        <strain evidence="7 8">CCMEE 5318</strain>
    </source>
</reference>
<keyword evidence="5" id="KW-0143">Chaperone</keyword>
<dbReference type="AlphaFoldDB" id="A0A2N6LBB6"/>
<keyword evidence="3 6" id="KW-0067">ATP-binding</keyword>
<proteinExistence type="inferred from homology"/>
<dbReference type="Pfam" id="PF00012">
    <property type="entry name" value="HSP70"/>
    <property type="match status" value="2"/>
</dbReference>
<dbReference type="GO" id="GO:0005524">
    <property type="term" value="F:ATP binding"/>
    <property type="evidence" value="ECO:0007669"/>
    <property type="project" value="UniProtKB-KW"/>
</dbReference>
<evidence type="ECO:0000313" key="7">
    <source>
        <dbReference type="EMBL" id="PMB19898.1"/>
    </source>
</evidence>
<dbReference type="Gene3D" id="3.30.420.40">
    <property type="match status" value="2"/>
</dbReference>
<dbReference type="PANTHER" id="PTHR19375">
    <property type="entry name" value="HEAT SHOCK PROTEIN 70KDA"/>
    <property type="match status" value="1"/>
</dbReference>
<sequence length="532" mass="59326">MAIAIDFGTSNTVIARWNPVTQESETLNLPGLSVQQSLNPPLIPSLLYVEDATKAQVLVGQQVRDRGLDLKNDPRFFRTFKRGIGTDIQGFLPELDGQIVTFEQVGQWFLNQVITQLAPMQGGLESLVLTVPVDSFEAYRYWLGKVCQALPVEQVRILDEPTAAALGYGMADQEVILVIDFGGGTLDLSLVQLDKSVKTASKPVGFLLKFGNKSLAETSKQKVKTARVLAKAGQNLGGSDLDNWIVDYFAKTQGLTVSPLTTRLAEKVKIQLSTQTQASEVYFNDETFESYELELDRETLEGILTEHSFFERLDESMSQLLQQARRQGIEVGDINAVLLVGGTVQIPAVQTWVKQYFTPEKIRCDRPFEAIAQGALQVTQGVELKDFLYHSYGIRYWDRRNNRHSWHPIIREGQPYPMTQPVQLVLGASVENQPSIELIMGELGSDTGGTEVYFDGDRMITRRLDNGVTTVKPLNDKDGARTIANLTPPGFPGSDRIKILFLVDEQRFLRITVEDLLTNETLLENQLVAQLS</sequence>
<evidence type="ECO:0000256" key="6">
    <source>
        <dbReference type="RuleBase" id="RU003322"/>
    </source>
</evidence>
<dbReference type="Proteomes" id="UP000235081">
    <property type="component" value="Unassembled WGS sequence"/>
</dbReference>
<name>A0A2N6LBB6_9CYAN</name>
<gene>
    <name evidence="7" type="ORF">CEN46_17580</name>
</gene>
<dbReference type="RefSeq" id="WP_102182543.1">
    <property type="nucleotide sequence ID" value="NZ_NMQE01000560.1"/>
</dbReference>